<sequence length="65" mass="7026">MGMDHTIECKKRVPEALVKAIASVKLGKTPGTINVSTPKGLEFVATYSPDRGKMVEALKIVRDKA</sequence>
<gene>
    <name evidence="1" type="ORF">HARRISON_47</name>
</gene>
<reference evidence="1 2" key="1">
    <citation type="journal article" date="2015" name="Genome Announc.">
        <title>Complete Genome Sequences of Nine Phages Capable of Infecting Paenibacillus larvae, the Causative Agent of American Foulbrood Disease in Honeybees.</title>
        <authorList>
            <person name="Tsourkas P.K."/>
            <person name="Yost D.G."/>
            <person name="Krohn A."/>
            <person name="LeBlanc L."/>
            <person name="Zhang A."/>
            <person name="Stamereilers C."/>
            <person name="Amy P.S."/>
        </authorList>
    </citation>
    <scope>NUCLEOTIDE SEQUENCE [LARGE SCALE GENOMIC DNA]</scope>
</reference>
<proteinExistence type="predicted"/>
<name>A0A0K2CYD7_9CAUD</name>
<organism evidence="1 2">
    <name type="scientific">Paenibacillus phage Harrison</name>
    <dbReference type="NCBI Taxonomy" id="1636257"/>
    <lineage>
        <taxon>Viruses</taxon>
        <taxon>Duplodnaviria</taxon>
        <taxon>Heunggongvirae</taxon>
        <taxon>Uroviricota</taxon>
        <taxon>Caudoviricetes</taxon>
        <taxon>Gochnauervirinae</taxon>
        <taxon>Harrisonvirus</taxon>
        <taxon>Harrisonvirus harrison</taxon>
    </lineage>
</organism>
<dbReference type="RefSeq" id="YP_009193860.1">
    <property type="nucleotide sequence ID" value="NC_028746.1"/>
</dbReference>
<protein>
    <submittedName>
        <fullName evidence="1">Uncharacterized protein</fullName>
    </submittedName>
</protein>
<dbReference type="GeneID" id="26613511"/>
<dbReference type="EMBL" id="KT361651">
    <property type="protein sequence ID" value="ALA12447.1"/>
    <property type="molecule type" value="Genomic_DNA"/>
</dbReference>
<evidence type="ECO:0000313" key="2">
    <source>
        <dbReference type="Proteomes" id="UP000204186"/>
    </source>
</evidence>
<dbReference type="Proteomes" id="UP000204186">
    <property type="component" value="Segment"/>
</dbReference>
<accession>A0A0K2CYD7</accession>
<keyword evidence="2" id="KW-1185">Reference proteome</keyword>
<dbReference type="KEGG" id="vg:26613511"/>
<evidence type="ECO:0000313" key="1">
    <source>
        <dbReference type="EMBL" id="ALA12447.1"/>
    </source>
</evidence>